<gene>
    <name evidence="2" type="ORF">M427DRAFT_371514</name>
</gene>
<dbReference type="PROSITE" id="PS50181">
    <property type="entry name" value="FBOX"/>
    <property type="match status" value="1"/>
</dbReference>
<evidence type="ECO:0000313" key="3">
    <source>
        <dbReference type="Proteomes" id="UP000070544"/>
    </source>
</evidence>
<dbReference type="EMBL" id="KQ965778">
    <property type="protein sequence ID" value="KXS13419.1"/>
    <property type="molecule type" value="Genomic_DNA"/>
</dbReference>
<feature type="domain" description="F-box" evidence="1">
    <location>
        <begin position="1"/>
        <end position="47"/>
    </location>
</feature>
<name>A0A139A9R8_GONPJ</name>
<dbReference type="InterPro" id="IPR036047">
    <property type="entry name" value="F-box-like_dom_sf"/>
</dbReference>
<dbReference type="AlphaFoldDB" id="A0A139A9R8"/>
<evidence type="ECO:0000313" key="2">
    <source>
        <dbReference type="EMBL" id="KXS13419.1"/>
    </source>
</evidence>
<dbReference type="OrthoDB" id="2184152at2759"/>
<accession>A0A139A9R8</accession>
<keyword evidence="3" id="KW-1185">Reference proteome</keyword>
<reference evidence="2 3" key="1">
    <citation type="journal article" date="2015" name="Genome Biol. Evol.">
        <title>Phylogenomic analyses indicate that early fungi evolved digesting cell walls of algal ancestors of land plants.</title>
        <authorList>
            <person name="Chang Y."/>
            <person name="Wang S."/>
            <person name="Sekimoto S."/>
            <person name="Aerts A.L."/>
            <person name="Choi C."/>
            <person name="Clum A."/>
            <person name="LaButti K.M."/>
            <person name="Lindquist E.A."/>
            <person name="Yee Ngan C."/>
            <person name="Ohm R.A."/>
            <person name="Salamov A.A."/>
            <person name="Grigoriev I.V."/>
            <person name="Spatafora J.W."/>
            <person name="Berbee M.L."/>
        </authorList>
    </citation>
    <scope>NUCLEOTIDE SEQUENCE [LARGE SCALE GENOMIC DNA]</scope>
    <source>
        <strain evidence="2 3">JEL478</strain>
    </source>
</reference>
<dbReference type="InterPro" id="IPR001810">
    <property type="entry name" value="F-box_dom"/>
</dbReference>
<sequence>MASFSSLPYKTAISIFAYLPVRSRIRLGSSSRALHGILRVGAFWQDVDFSEYGLILGDVEFEKCVGLFAKWTSGTSNGDSRTKVMAEFRKIVLDDTAITTWTVMKLIYQRKLVFLSISPCRNMSLSQIVQNLSARTQAANVRDRLPSLEHEESQLRILKAGLENGPPVDTTQHLSRAAFDTFPNLLELYPKVCHDCGYSLPESSGYTPLSWVRSFLPTSAAGGYALPLDITNLPSSTRTFCSGCVELSVCWGCGCVDRTNTFTLSVSCRGCYGYSIMCPQCIDRSLSCSHFGCFEKAICPRCATVDGWAILPPLFCHVCNGGPFCDDHFEVCSYYVADTLTGSGCQLVWCSTCSSTRHNCADCRSPTCPRCDGVGVDKCKECTSAPDKGVDSMGRASV</sequence>
<organism evidence="2 3">
    <name type="scientific">Gonapodya prolifera (strain JEL478)</name>
    <name type="common">Monoblepharis prolifera</name>
    <dbReference type="NCBI Taxonomy" id="1344416"/>
    <lineage>
        <taxon>Eukaryota</taxon>
        <taxon>Fungi</taxon>
        <taxon>Fungi incertae sedis</taxon>
        <taxon>Chytridiomycota</taxon>
        <taxon>Chytridiomycota incertae sedis</taxon>
        <taxon>Monoblepharidomycetes</taxon>
        <taxon>Monoblepharidales</taxon>
        <taxon>Gonapodyaceae</taxon>
        <taxon>Gonapodya</taxon>
    </lineage>
</organism>
<dbReference type="SUPFAM" id="SSF81383">
    <property type="entry name" value="F-box domain"/>
    <property type="match status" value="1"/>
</dbReference>
<evidence type="ECO:0000259" key="1">
    <source>
        <dbReference type="PROSITE" id="PS50181"/>
    </source>
</evidence>
<protein>
    <recommendedName>
        <fullName evidence="1">F-box domain-containing protein</fullName>
    </recommendedName>
</protein>
<dbReference type="Proteomes" id="UP000070544">
    <property type="component" value="Unassembled WGS sequence"/>
</dbReference>
<proteinExistence type="predicted"/>